<dbReference type="PROSITE" id="PS51257">
    <property type="entry name" value="PROKAR_LIPOPROTEIN"/>
    <property type="match status" value="1"/>
</dbReference>
<sequence>MSVVRRLVLAVLILSVGVIVAGCSSRGEPAFEQPTVSLTSFGLMPSDGRAPRFLIGLRLVNPNPTPLKVRGLSYTVELEGHRMLTGVTSRIAEVPPYAESEIELQSPIDLVSSVRLFNELVNAPGREALNYALNARLDVEGMLAPLRLLEDGELNFMQQDAVR</sequence>
<dbReference type="InterPro" id="IPR013990">
    <property type="entry name" value="WHy-dom"/>
</dbReference>
<dbReference type="Gene3D" id="2.60.40.1820">
    <property type="match status" value="1"/>
</dbReference>
<dbReference type="OrthoDB" id="5421820at2"/>
<dbReference type="AlphaFoldDB" id="A0A2I6S6N7"/>
<reference evidence="2 3" key="1">
    <citation type="submission" date="2018-01" db="EMBL/GenBank/DDBJ databases">
        <authorList>
            <person name="Fu G.-Y."/>
        </authorList>
    </citation>
    <scope>NUCLEOTIDE SEQUENCE [LARGE SCALE GENOMIC DNA]</scope>
    <source>
        <strain evidence="2 3">SY39</strain>
    </source>
</reference>
<evidence type="ECO:0000313" key="2">
    <source>
        <dbReference type="EMBL" id="AUN94927.1"/>
    </source>
</evidence>
<name>A0A2I6S6N7_9RHOO</name>
<protein>
    <recommendedName>
        <fullName evidence="1">Water stress and hypersensitive response domain-containing protein</fullName>
    </recommendedName>
</protein>
<dbReference type="RefSeq" id="WP_102246993.1">
    <property type="nucleotide sequence ID" value="NZ_CP025682.1"/>
</dbReference>
<proteinExistence type="predicted"/>
<dbReference type="GO" id="GO:0009269">
    <property type="term" value="P:response to desiccation"/>
    <property type="evidence" value="ECO:0007669"/>
    <property type="project" value="InterPro"/>
</dbReference>
<dbReference type="SUPFAM" id="SSF117070">
    <property type="entry name" value="LEA14-like"/>
    <property type="match status" value="1"/>
</dbReference>
<gene>
    <name evidence="2" type="ORF">C0099_08260</name>
</gene>
<dbReference type="Pfam" id="PF03168">
    <property type="entry name" value="LEA_2"/>
    <property type="match status" value="1"/>
</dbReference>
<dbReference type="Proteomes" id="UP000242205">
    <property type="component" value="Chromosome"/>
</dbReference>
<organism evidence="2 3">
    <name type="scientific">Pseudazoarcus pumilus</name>
    <dbReference type="NCBI Taxonomy" id="2067960"/>
    <lineage>
        <taxon>Bacteria</taxon>
        <taxon>Pseudomonadati</taxon>
        <taxon>Pseudomonadota</taxon>
        <taxon>Betaproteobacteria</taxon>
        <taxon>Rhodocyclales</taxon>
        <taxon>Zoogloeaceae</taxon>
        <taxon>Pseudazoarcus</taxon>
    </lineage>
</organism>
<evidence type="ECO:0000313" key="3">
    <source>
        <dbReference type="Proteomes" id="UP000242205"/>
    </source>
</evidence>
<feature type="domain" description="Water stress and hypersensitive response" evidence="1">
    <location>
        <begin position="36"/>
        <end position="153"/>
    </location>
</feature>
<accession>A0A2I6S6N7</accession>
<dbReference type="KEGG" id="atw:C0099_08260"/>
<keyword evidence="3" id="KW-1185">Reference proteome</keyword>
<dbReference type="SMART" id="SM00769">
    <property type="entry name" value="WHy"/>
    <property type="match status" value="1"/>
</dbReference>
<evidence type="ECO:0000259" key="1">
    <source>
        <dbReference type="SMART" id="SM00769"/>
    </source>
</evidence>
<dbReference type="InterPro" id="IPR004864">
    <property type="entry name" value="LEA_2"/>
</dbReference>
<dbReference type="EMBL" id="CP025682">
    <property type="protein sequence ID" value="AUN94927.1"/>
    <property type="molecule type" value="Genomic_DNA"/>
</dbReference>